<dbReference type="EMBL" id="SJSL01000002">
    <property type="protein sequence ID" value="TCD01302.1"/>
    <property type="molecule type" value="Genomic_DNA"/>
</dbReference>
<organism evidence="1 2">
    <name type="scientific">Pedobacter psychroterrae</name>
    <dbReference type="NCBI Taxonomy" id="2530453"/>
    <lineage>
        <taxon>Bacteria</taxon>
        <taxon>Pseudomonadati</taxon>
        <taxon>Bacteroidota</taxon>
        <taxon>Sphingobacteriia</taxon>
        <taxon>Sphingobacteriales</taxon>
        <taxon>Sphingobacteriaceae</taxon>
        <taxon>Pedobacter</taxon>
    </lineage>
</organism>
<proteinExistence type="predicted"/>
<sequence length="172" mass="19798">MSLLLKLPAYAQIKSTGDADYLLGTWIGMTARIVSDNIPPERHSVNWRIHKIDLKKNQLEMTEFYHKLIAHDSNSIERPRKVYSARLVDKSLFVELKDIKTDTTFTLKLSPKMMQEFPTLQNEKGDLLVRNEQVVFVLSKISSDTTNFLPKDQRQKITVDVLPPPPVPPKKQ</sequence>
<dbReference type="OrthoDB" id="771567at2"/>
<reference evidence="1 2" key="1">
    <citation type="submission" date="2019-02" db="EMBL/GenBank/DDBJ databases">
        <title>Pedobacter sp. RP-1-14 sp. nov., isolated from Arctic soil.</title>
        <authorList>
            <person name="Dahal R.H."/>
        </authorList>
    </citation>
    <scope>NUCLEOTIDE SEQUENCE [LARGE SCALE GENOMIC DNA]</scope>
    <source>
        <strain evidence="1 2">RP-1-14</strain>
    </source>
</reference>
<evidence type="ECO:0000313" key="2">
    <source>
        <dbReference type="Proteomes" id="UP000293347"/>
    </source>
</evidence>
<evidence type="ECO:0000313" key="1">
    <source>
        <dbReference type="EMBL" id="TCD01302.1"/>
    </source>
</evidence>
<comment type="caution">
    <text evidence="1">The sequence shown here is derived from an EMBL/GenBank/DDBJ whole genome shotgun (WGS) entry which is preliminary data.</text>
</comment>
<protein>
    <submittedName>
        <fullName evidence="1">Uncharacterized protein</fullName>
    </submittedName>
</protein>
<accession>A0A4R0NKL6</accession>
<dbReference type="Proteomes" id="UP000293347">
    <property type="component" value="Unassembled WGS sequence"/>
</dbReference>
<keyword evidence="2" id="KW-1185">Reference proteome</keyword>
<dbReference type="RefSeq" id="WP_131595994.1">
    <property type="nucleotide sequence ID" value="NZ_SJSL01000002.1"/>
</dbReference>
<name>A0A4R0NKL6_9SPHI</name>
<dbReference type="AlphaFoldDB" id="A0A4R0NKL6"/>
<gene>
    <name evidence="1" type="ORF">EZ437_11160</name>
</gene>